<dbReference type="EMBL" id="LR797371">
    <property type="protein sequence ID" value="CAB4211293.1"/>
    <property type="molecule type" value="Genomic_DNA"/>
</dbReference>
<feature type="region of interest" description="Disordered" evidence="1">
    <location>
        <begin position="50"/>
        <end position="74"/>
    </location>
</feature>
<protein>
    <submittedName>
        <fullName evidence="2">Uncharacterized protein</fullName>
    </submittedName>
</protein>
<proteinExistence type="predicted"/>
<dbReference type="EMBL" id="LR798456">
    <property type="protein sequence ID" value="CAB5237993.1"/>
    <property type="molecule type" value="Genomic_DNA"/>
</dbReference>
<evidence type="ECO:0000256" key="1">
    <source>
        <dbReference type="SAM" id="MobiDB-lite"/>
    </source>
</evidence>
<evidence type="ECO:0000313" key="2">
    <source>
        <dbReference type="EMBL" id="CAB4176175.1"/>
    </source>
</evidence>
<gene>
    <name evidence="3" type="ORF">UFOVP1076_9</name>
    <name evidence="4" type="ORF">UFOVP1314_52</name>
    <name evidence="5" type="ORF">UFOVP1427_18</name>
    <name evidence="6" type="ORF">UFOVP1523_22</name>
    <name evidence="2" type="ORF">UFOVP991_9</name>
</gene>
<evidence type="ECO:0000313" key="6">
    <source>
        <dbReference type="EMBL" id="CAB5237993.1"/>
    </source>
</evidence>
<sequence>MSNDPAKIRSLHRKVKPTSPRKCLRCQKQFPSLGPNNRVCEICSILNSRESKQGSPIKSGGSIRGIHSGNMRGR</sequence>
<evidence type="ECO:0000313" key="3">
    <source>
        <dbReference type="EMBL" id="CAB4182496.1"/>
    </source>
</evidence>
<dbReference type="EMBL" id="LR797258">
    <property type="protein sequence ID" value="CAB4198201.1"/>
    <property type="molecule type" value="Genomic_DNA"/>
</dbReference>
<accession>A0A6J5Q4A4</accession>
<name>A0A6J5Q4A4_9CAUD</name>
<evidence type="ECO:0000313" key="5">
    <source>
        <dbReference type="EMBL" id="CAB4211293.1"/>
    </source>
</evidence>
<evidence type="ECO:0000313" key="4">
    <source>
        <dbReference type="EMBL" id="CAB4198201.1"/>
    </source>
</evidence>
<organism evidence="2">
    <name type="scientific">uncultured Caudovirales phage</name>
    <dbReference type="NCBI Taxonomy" id="2100421"/>
    <lineage>
        <taxon>Viruses</taxon>
        <taxon>Duplodnaviria</taxon>
        <taxon>Heunggongvirae</taxon>
        <taxon>Uroviricota</taxon>
        <taxon>Caudoviricetes</taxon>
        <taxon>Peduoviridae</taxon>
        <taxon>Maltschvirus</taxon>
        <taxon>Maltschvirus maltsch</taxon>
    </lineage>
</organism>
<reference evidence="2" key="1">
    <citation type="submission" date="2020-05" db="EMBL/GenBank/DDBJ databases">
        <authorList>
            <person name="Chiriac C."/>
            <person name="Salcher M."/>
            <person name="Ghai R."/>
            <person name="Kavagutti S V."/>
        </authorList>
    </citation>
    <scope>NUCLEOTIDE SEQUENCE</scope>
</reference>
<dbReference type="EMBL" id="LR797025">
    <property type="protein sequence ID" value="CAB4182496.1"/>
    <property type="molecule type" value="Genomic_DNA"/>
</dbReference>
<dbReference type="EMBL" id="LR796941">
    <property type="protein sequence ID" value="CAB4176175.1"/>
    <property type="molecule type" value="Genomic_DNA"/>
</dbReference>